<dbReference type="InParanoid" id="A0A1J7I424"/>
<dbReference type="STRING" id="1408157.A0A1J7I424"/>
<evidence type="ECO:0000256" key="1">
    <source>
        <dbReference type="SAM" id="MobiDB-lite"/>
    </source>
</evidence>
<dbReference type="Proteomes" id="UP000182658">
    <property type="component" value="Unassembled WGS sequence"/>
</dbReference>
<keyword evidence="3" id="KW-1185">Reference proteome</keyword>
<proteinExistence type="predicted"/>
<protein>
    <submittedName>
        <fullName evidence="2">Uncharacterized protein</fullName>
    </submittedName>
</protein>
<evidence type="ECO:0000313" key="3">
    <source>
        <dbReference type="Proteomes" id="UP000182658"/>
    </source>
</evidence>
<reference evidence="2 3" key="1">
    <citation type="submission" date="2016-10" db="EMBL/GenBank/DDBJ databases">
        <title>Draft genome sequence of Coniochaeta ligniaria NRRL30616, a lignocellulolytic fungus for bioabatement of inhibitors in plant biomass hydrolysates.</title>
        <authorList>
            <consortium name="DOE Joint Genome Institute"/>
            <person name="Jimenez D.J."/>
            <person name="Hector R.E."/>
            <person name="Riley R."/>
            <person name="Sun H."/>
            <person name="Grigoriev I.V."/>
            <person name="Van Elsas J.D."/>
            <person name="Nichols N.N."/>
        </authorList>
    </citation>
    <scope>NUCLEOTIDE SEQUENCE [LARGE SCALE GENOMIC DNA]</scope>
    <source>
        <strain evidence="2 3">NRRL 30616</strain>
    </source>
</reference>
<gene>
    <name evidence="2" type="ORF">CONLIGDRAFT_699808</name>
</gene>
<dbReference type="OrthoDB" id="4708729at2759"/>
<feature type="compositionally biased region" description="Basic residues" evidence="1">
    <location>
        <begin position="18"/>
        <end position="29"/>
    </location>
</feature>
<name>A0A1J7I424_9PEZI</name>
<organism evidence="2 3">
    <name type="scientific">Coniochaeta ligniaria NRRL 30616</name>
    <dbReference type="NCBI Taxonomy" id="1408157"/>
    <lineage>
        <taxon>Eukaryota</taxon>
        <taxon>Fungi</taxon>
        <taxon>Dikarya</taxon>
        <taxon>Ascomycota</taxon>
        <taxon>Pezizomycotina</taxon>
        <taxon>Sordariomycetes</taxon>
        <taxon>Sordariomycetidae</taxon>
        <taxon>Coniochaetales</taxon>
        <taxon>Coniochaetaceae</taxon>
        <taxon>Coniochaeta</taxon>
    </lineage>
</organism>
<sequence length="307" mass="35512">MAYAAVGQPGISNSYAPTRRRRRVFHRSPKGSQARRISREPIEDNVDRGYLYELGFQVNLNSILNYVELDVGYYVPNRVGSGGQQLNNNNNPSHRPLDDATKDQYRRQLRVWTAYAHRNVPGARTDRMQDMKLFVEFLGCTMKTRGKRRSGLRPKAPSTGSVRCVMRRFCRASRWTLREVPKDIRLSMAHALPDTVADVLNFTEGELADKIGLVKCKRRETTKEEKTYLTHENYVYMMERLWDNDFHHYKHEGYRVDNGGYRVNNGGYRVDNGGYRVDNGGYRVNNSGYRVDNGNLLNTYTALPQRD</sequence>
<accession>A0A1J7I424</accession>
<feature type="region of interest" description="Disordered" evidence="1">
    <location>
        <begin position="1"/>
        <end position="36"/>
    </location>
</feature>
<dbReference type="EMBL" id="KV875130">
    <property type="protein sequence ID" value="OIW22237.1"/>
    <property type="molecule type" value="Genomic_DNA"/>
</dbReference>
<dbReference type="AlphaFoldDB" id="A0A1J7I424"/>
<evidence type="ECO:0000313" key="2">
    <source>
        <dbReference type="EMBL" id="OIW22237.1"/>
    </source>
</evidence>